<dbReference type="RefSeq" id="WP_340268309.1">
    <property type="nucleotide sequence ID" value="NZ_JBBEOG010000002.1"/>
</dbReference>
<gene>
    <name evidence="2" type="ORF">ACFPJ6_06385</name>
</gene>
<proteinExistence type="predicted"/>
<evidence type="ECO:0000313" key="3">
    <source>
        <dbReference type="Proteomes" id="UP001596122"/>
    </source>
</evidence>
<dbReference type="Proteomes" id="UP001596122">
    <property type="component" value="Unassembled WGS sequence"/>
</dbReference>
<name>A0ABW0GKI9_9MICO</name>
<keyword evidence="3" id="KW-1185">Reference proteome</keyword>
<evidence type="ECO:0000313" key="2">
    <source>
        <dbReference type="EMBL" id="MFC5380412.1"/>
    </source>
</evidence>
<feature type="domain" description="Spore protein YkvP/CgeB glycosyl transferase-like" evidence="1">
    <location>
        <begin position="191"/>
        <end position="313"/>
    </location>
</feature>
<dbReference type="SUPFAM" id="SSF53756">
    <property type="entry name" value="UDP-Glycosyltransferase/glycogen phosphorylase"/>
    <property type="match status" value="1"/>
</dbReference>
<dbReference type="EMBL" id="JBHSLD010000007">
    <property type="protein sequence ID" value="MFC5380412.1"/>
    <property type="molecule type" value="Genomic_DNA"/>
</dbReference>
<dbReference type="Pfam" id="PF13524">
    <property type="entry name" value="Glyco_trans_1_2"/>
    <property type="match status" value="1"/>
</dbReference>
<sequence length="327" mass="35502">MKVLLWHVHGSWTTSFVHGRHDYLVPVVPDRGPDGRGRAQTWDWPSSTVEVTPQQLAAAARAGGGHPHRPDVVVLQRPHDAALLEAWTGLRAGVDVPAVHVEHNTPRGDVDDWRHPLADQDRVRVVHVTHFNAAVWDTGRAPTDVVEHAVPDPGPLWHGSEPRLSAVVNEPVRRTRVAGTDLLARVAVSVPVDVYGMGVEALPDAFPALSTGLHEDLPQAAMHARVAAHRAYLHAYRWTSLGLALVEAMTLGSPVLVLATTAAGESVPPEAGLVTSDVDALARAARVLAHDHEEAAWRGKAARAHALDRFGMERFHREWDRVLEGAA</sequence>
<organism evidence="2 3">
    <name type="scientific">Aquipuribacter nitratireducens</name>
    <dbReference type="NCBI Taxonomy" id="650104"/>
    <lineage>
        <taxon>Bacteria</taxon>
        <taxon>Bacillati</taxon>
        <taxon>Actinomycetota</taxon>
        <taxon>Actinomycetes</taxon>
        <taxon>Micrococcales</taxon>
        <taxon>Intrasporangiaceae</taxon>
        <taxon>Aquipuribacter</taxon>
    </lineage>
</organism>
<dbReference type="Gene3D" id="3.40.50.2000">
    <property type="entry name" value="Glycogen Phosphorylase B"/>
    <property type="match status" value="1"/>
</dbReference>
<protein>
    <submittedName>
        <fullName evidence="2">Glycosyltransferase</fullName>
    </submittedName>
</protein>
<accession>A0ABW0GKI9</accession>
<evidence type="ECO:0000259" key="1">
    <source>
        <dbReference type="Pfam" id="PF13524"/>
    </source>
</evidence>
<comment type="caution">
    <text evidence="2">The sequence shown here is derived from an EMBL/GenBank/DDBJ whole genome shotgun (WGS) entry which is preliminary data.</text>
</comment>
<reference evidence="3" key="1">
    <citation type="journal article" date="2019" name="Int. J. Syst. Evol. Microbiol.">
        <title>The Global Catalogue of Microorganisms (GCM) 10K type strain sequencing project: providing services to taxonomists for standard genome sequencing and annotation.</title>
        <authorList>
            <consortium name="The Broad Institute Genomics Platform"/>
            <consortium name="The Broad Institute Genome Sequencing Center for Infectious Disease"/>
            <person name="Wu L."/>
            <person name="Ma J."/>
        </authorList>
    </citation>
    <scope>NUCLEOTIDE SEQUENCE [LARGE SCALE GENOMIC DNA]</scope>
    <source>
        <strain evidence="3">CCUG 43114</strain>
    </source>
</reference>
<dbReference type="InterPro" id="IPR055259">
    <property type="entry name" value="YkvP/CgeB_Glyco_trans-like"/>
</dbReference>